<dbReference type="GO" id="GO:0005829">
    <property type="term" value="C:cytosol"/>
    <property type="evidence" value="ECO:0007669"/>
    <property type="project" value="TreeGrafter"/>
</dbReference>
<protein>
    <submittedName>
        <fullName evidence="10">Response regulator transcription factor</fullName>
    </submittedName>
</protein>
<dbReference type="Gene3D" id="6.10.250.690">
    <property type="match status" value="1"/>
</dbReference>
<evidence type="ECO:0000256" key="5">
    <source>
        <dbReference type="ARBA" id="ARBA00023163"/>
    </source>
</evidence>
<dbReference type="SUPFAM" id="SSF46894">
    <property type="entry name" value="C-terminal effector domain of the bipartite response regulators"/>
    <property type="match status" value="1"/>
</dbReference>
<evidence type="ECO:0000256" key="1">
    <source>
        <dbReference type="ARBA" id="ARBA00022553"/>
    </source>
</evidence>
<feature type="domain" description="OmpR/PhoB-type" evidence="9">
    <location>
        <begin position="130"/>
        <end position="230"/>
    </location>
</feature>
<evidence type="ECO:0000256" key="7">
    <source>
        <dbReference type="PROSITE-ProRule" id="PRU01091"/>
    </source>
</evidence>
<dbReference type="InterPro" id="IPR036388">
    <property type="entry name" value="WH-like_DNA-bd_sf"/>
</dbReference>
<keyword evidence="5" id="KW-0804">Transcription</keyword>
<dbReference type="InterPro" id="IPR039420">
    <property type="entry name" value="WalR-like"/>
</dbReference>
<dbReference type="PROSITE" id="PS50110">
    <property type="entry name" value="RESPONSE_REGULATORY"/>
    <property type="match status" value="1"/>
</dbReference>
<feature type="domain" description="Response regulatory" evidence="8">
    <location>
        <begin position="3"/>
        <end position="116"/>
    </location>
</feature>
<organism evidence="10 11">
    <name type="scientific">Paenibacillus cremeus</name>
    <dbReference type="NCBI Taxonomy" id="2163881"/>
    <lineage>
        <taxon>Bacteria</taxon>
        <taxon>Bacillati</taxon>
        <taxon>Bacillota</taxon>
        <taxon>Bacilli</taxon>
        <taxon>Bacillales</taxon>
        <taxon>Paenibacillaceae</taxon>
        <taxon>Paenibacillus</taxon>
    </lineage>
</organism>
<comment type="caution">
    <text evidence="10">The sequence shown here is derived from an EMBL/GenBank/DDBJ whole genome shotgun (WGS) entry which is preliminary data.</text>
</comment>
<evidence type="ECO:0000256" key="6">
    <source>
        <dbReference type="PROSITE-ProRule" id="PRU00169"/>
    </source>
</evidence>
<accession>A0A559KD33</accession>
<dbReference type="RefSeq" id="WP_144846066.1">
    <property type="nucleotide sequence ID" value="NZ_VNJI01000010.1"/>
</dbReference>
<proteinExistence type="predicted"/>
<evidence type="ECO:0000313" key="10">
    <source>
        <dbReference type="EMBL" id="TVY10050.1"/>
    </source>
</evidence>
<evidence type="ECO:0000259" key="9">
    <source>
        <dbReference type="PROSITE" id="PS51755"/>
    </source>
</evidence>
<dbReference type="CDD" id="cd00383">
    <property type="entry name" value="trans_reg_C"/>
    <property type="match status" value="1"/>
</dbReference>
<dbReference type="AlphaFoldDB" id="A0A559KD33"/>
<dbReference type="PROSITE" id="PS51755">
    <property type="entry name" value="OMPR_PHOB"/>
    <property type="match status" value="1"/>
</dbReference>
<dbReference type="Pfam" id="PF00486">
    <property type="entry name" value="Trans_reg_C"/>
    <property type="match status" value="1"/>
</dbReference>
<evidence type="ECO:0000313" key="11">
    <source>
        <dbReference type="Proteomes" id="UP000317036"/>
    </source>
</evidence>
<keyword evidence="11" id="KW-1185">Reference proteome</keyword>
<dbReference type="OrthoDB" id="2641503at2"/>
<dbReference type="InterPro" id="IPR001867">
    <property type="entry name" value="OmpR/PhoB-type_DNA-bd"/>
</dbReference>
<dbReference type="Gene3D" id="3.40.50.2300">
    <property type="match status" value="1"/>
</dbReference>
<dbReference type="InterPro" id="IPR001789">
    <property type="entry name" value="Sig_transdc_resp-reg_receiver"/>
</dbReference>
<dbReference type="Proteomes" id="UP000317036">
    <property type="component" value="Unassembled WGS sequence"/>
</dbReference>
<reference evidence="10 11" key="1">
    <citation type="submission" date="2019-07" db="EMBL/GenBank/DDBJ databases">
        <authorList>
            <person name="Kim J."/>
        </authorList>
    </citation>
    <scope>NUCLEOTIDE SEQUENCE [LARGE SCALE GENOMIC DNA]</scope>
    <source>
        <strain evidence="10 11">JC52</strain>
    </source>
</reference>
<feature type="modified residue" description="4-aspartylphosphate" evidence="6">
    <location>
        <position position="52"/>
    </location>
</feature>
<dbReference type="Gene3D" id="1.10.10.10">
    <property type="entry name" value="Winged helix-like DNA-binding domain superfamily/Winged helix DNA-binding domain"/>
    <property type="match status" value="1"/>
</dbReference>
<dbReference type="PANTHER" id="PTHR48111:SF68">
    <property type="entry name" value="OMPR SUBFAMILY"/>
    <property type="match status" value="1"/>
</dbReference>
<dbReference type="SMART" id="SM00448">
    <property type="entry name" value="REC"/>
    <property type="match status" value="1"/>
</dbReference>
<evidence type="ECO:0000256" key="4">
    <source>
        <dbReference type="ARBA" id="ARBA00023125"/>
    </source>
</evidence>
<feature type="DNA-binding region" description="OmpR/PhoB-type" evidence="7">
    <location>
        <begin position="130"/>
        <end position="230"/>
    </location>
</feature>
<dbReference type="InterPro" id="IPR011006">
    <property type="entry name" value="CheY-like_superfamily"/>
</dbReference>
<dbReference type="PANTHER" id="PTHR48111">
    <property type="entry name" value="REGULATOR OF RPOS"/>
    <property type="match status" value="1"/>
</dbReference>
<dbReference type="GO" id="GO:0000156">
    <property type="term" value="F:phosphorelay response regulator activity"/>
    <property type="evidence" value="ECO:0007669"/>
    <property type="project" value="TreeGrafter"/>
</dbReference>
<gene>
    <name evidence="10" type="ORF">FPZ49_10005</name>
</gene>
<evidence type="ECO:0000259" key="8">
    <source>
        <dbReference type="PROSITE" id="PS50110"/>
    </source>
</evidence>
<keyword evidence="1 6" id="KW-0597">Phosphoprotein</keyword>
<dbReference type="SUPFAM" id="SSF52172">
    <property type="entry name" value="CheY-like"/>
    <property type="match status" value="1"/>
</dbReference>
<dbReference type="SMART" id="SM00862">
    <property type="entry name" value="Trans_reg_C"/>
    <property type="match status" value="1"/>
</dbReference>
<keyword evidence="3" id="KW-0805">Transcription regulation</keyword>
<dbReference type="EMBL" id="VNJI01000010">
    <property type="protein sequence ID" value="TVY10050.1"/>
    <property type="molecule type" value="Genomic_DNA"/>
</dbReference>
<evidence type="ECO:0000256" key="2">
    <source>
        <dbReference type="ARBA" id="ARBA00023012"/>
    </source>
</evidence>
<name>A0A559KD33_9BACL</name>
<dbReference type="GO" id="GO:0032993">
    <property type="term" value="C:protein-DNA complex"/>
    <property type="evidence" value="ECO:0007669"/>
    <property type="project" value="TreeGrafter"/>
</dbReference>
<dbReference type="GO" id="GO:0006355">
    <property type="term" value="P:regulation of DNA-templated transcription"/>
    <property type="evidence" value="ECO:0007669"/>
    <property type="project" value="InterPro"/>
</dbReference>
<sequence>MTKILIIEDDNVMGQMLYLYFSGEGFIVHRVETAEAGSLALTEFEPDVILLDLILPDSDGTEFCAKLRTLTDVPILVVSMKNSVNERINALQSGADDFLCKPFSMQELKARIIAILRRMESQGLGISSLTSESSVSDKIIFDYDRRLLIVNGTEIETTYSEWELMKLFSSSPGKVFEREELINAIRGIDSFVNDRAIDVHIMNLRKKIEDNPRQPNFIKTVWGIGYKFVLAQ</sequence>
<dbReference type="InterPro" id="IPR016032">
    <property type="entry name" value="Sig_transdc_resp-reg_C-effctor"/>
</dbReference>
<keyword evidence="4 7" id="KW-0238">DNA-binding</keyword>
<dbReference type="GO" id="GO:0000976">
    <property type="term" value="F:transcription cis-regulatory region binding"/>
    <property type="evidence" value="ECO:0007669"/>
    <property type="project" value="TreeGrafter"/>
</dbReference>
<keyword evidence="2" id="KW-0902">Two-component regulatory system</keyword>
<evidence type="ECO:0000256" key="3">
    <source>
        <dbReference type="ARBA" id="ARBA00023015"/>
    </source>
</evidence>
<dbReference type="Pfam" id="PF00072">
    <property type="entry name" value="Response_reg"/>
    <property type="match status" value="1"/>
</dbReference>